<name>A0AAN7BBN2_9PEZI</name>
<dbReference type="Proteomes" id="UP001301769">
    <property type="component" value="Unassembled WGS sequence"/>
</dbReference>
<gene>
    <name evidence="5" type="ORF">QBC37DRAFT_419875</name>
</gene>
<dbReference type="SUPFAM" id="SSF53335">
    <property type="entry name" value="S-adenosyl-L-methionine-dependent methyltransferases"/>
    <property type="match status" value="1"/>
</dbReference>
<dbReference type="Pfam" id="PF13649">
    <property type="entry name" value="Methyltransf_25"/>
    <property type="match status" value="1"/>
</dbReference>
<evidence type="ECO:0000313" key="6">
    <source>
        <dbReference type="Proteomes" id="UP001301769"/>
    </source>
</evidence>
<keyword evidence="6" id="KW-1185">Reference proteome</keyword>
<feature type="region of interest" description="Disordered" evidence="3">
    <location>
        <begin position="1"/>
        <end position="20"/>
    </location>
</feature>
<dbReference type="AlphaFoldDB" id="A0AAN7BBN2"/>
<dbReference type="PANTHER" id="PTHR43861">
    <property type="entry name" value="TRANS-ACONITATE 2-METHYLTRANSFERASE-RELATED"/>
    <property type="match status" value="1"/>
</dbReference>
<keyword evidence="2" id="KW-0808">Transferase</keyword>
<evidence type="ECO:0000313" key="5">
    <source>
        <dbReference type="EMBL" id="KAK4215050.1"/>
    </source>
</evidence>
<evidence type="ECO:0000256" key="2">
    <source>
        <dbReference type="ARBA" id="ARBA00022679"/>
    </source>
</evidence>
<dbReference type="PANTHER" id="PTHR43861:SF1">
    <property type="entry name" value="TRANS-ACONITATE 2-METHYLTRANSFERASE"/>
    <property type="match status" value="1"/>
</dbReference>
<dbReference type="InterPro" id="IPR029063">
    <property type="entry name" value="SAM-dependent_MTases_sf"/>
</dbReference>
<dbReference type="CDD" id="cd02440">
    <property type="entry name" value="AdoMet_MTases"/>
    <property type="match status" value="1"/>
</dbReference>
<sequence>MSSKTNYTQGYSQATQATHASRTVDSDASFLVPHIRPTHHILDVGCGPGTITVGFAGLISSQGSVTGVDISETVLEKAKQAVASSSIVTEGKQVTFLQADLLSHDGLPFKDATFDVVFSSQLFPHLSTHDMRIQALAEMRRVLKPGGILATRDAAHLHFYPQPPAVPARYDLNQLWAGNMLRSLGTRHLPGGDMPCLFYQVGFNVDKVKIGAGTTAYTDEKARRWFAEASKARLEQGETFRQSWLEVGITDQEIEDTKVALDIWAALDGAWYVAVQADILGWK</sequence>
<organism evidence="5 6">
    <name type="scientific">Rhypophila decipiens</name>
    <dbReference type="NCBI Taxonomy" id="261697"/>
    <lineage>
        <taxon>Eukaryota</taxon>
        <taxon>Fungi</taxon>
        <taxon>Dikarya</taxon>
        <taxon>Ascomycota</taxon>
        <taxon>Pezizomycotina</taxon>
        <taxon>Sordariomycetes</taxon>
        <taxon>Sordariomycetidae</taxon>
        <taxon>Sordariales</taxon>
        <taxon>Naviculisporaceae</taxon>
        <taxon>Rhypophila</taxon>
    </lineage>
</organism>
<reference evidence="5" key="2">
    <citation type="submission" date="2023-05" db="EMBL/GenBank/DDBJ databases">
        <authorList>
            <consortium name="Lawrence Berkeley National Laboratory"/>
            <person name="Steindorff A."/>
            <person name="Hensen N."/>
            <person name="Bonometti L."/>
            <person name="Westerberg I."/>
            <person name="Brannstrom I.O."/>
            <person name="Guillou S."/>
            <person name="Cros-Aarteil S."/>
            <person name="Calhoun S."/>
            <person name="Haridas S."/>
            <person name="Kuo A."/>
            <person name="Mondo S."/>
            <person name="Pangilinan J."/>
            <person name="Riley R."/>
            <person name="Labutti K."/>
            <person name="Andreopoulos B."/>
            <person name="Lipzen A."/>
            <person name="Chen C."/>
            <person name="Yanf M."/>
            <person name="Daum C."/>
            <person name="Ng V."/>
            <person name="Clum A."/>
            <person name="Ohm R."/>
            <person name="Martin F."/>
            <person name="Silar P."/>
            <person name="Natvig D."/>
            <person name="Lalanne C."/>
            <person name="Gautier V."/>
            <person name="Ament-Velasquez S.L."/>
            <person name="Kruys A."/>
            <person name="Hutchinson M.I."/>
            <person name="Powell A.J."/>
            <person name="Barry K."/>
            <person name="Miller A.N."/>
            <person name="Grigoriev I.V."/>
            <person name="Debuchy R."/>
            <person name="Gladieux P."/>
            <person name="Thoren M.H."/>
            <person name="Johannesson H."/>
        </authorList>
    </citation>
    <scope>NUCLEOTIDE SEQUENCE</scope>
    <source>
        <strain evidence="5">PSN293</strain>
    </source>
</reference>
<comment type="caution">
    <text evidence="5">The sequence shown here is derived from an EMBL/GenBank/DDBJ whole genome shotgun (WGS) entry which is preliminary data.</text>
</comment>
<evidence type="ECO:0000256" key="3">
    <source>
        <dbReference type="SAM" id="MobiDB-lite"/>
    </source>
</evidence>
<reference evidence="5" key="1">
    <citation type="journal article" date="2023" name="Mol. Phylogenet. Evol.">
        <title>Genome-scale phylogeny and comparative genomics of the fungal order Sordariales.</title>
        <authorList>
            <person name="Hensen N."/>
            <person name="Bonometti L."/>
            <person name="Westerberg I."/>
            <person name="Brannstrom I.O."/>
            <person name="Guillou S."/>
            <person name="Cros-Aarteil S."/>
            <person name="Calhoun S."/>
            <person name="Haridas S."/>
            <person name="Kuo A."/>
            <person name="Mondo S."/>
            <person name="Pangilinan J."/>
            <person name="Riley R."/>
            <person name="LaButti K."/>
            <person name="Andreopoulos B."/>
            <person name="Lipzen A."/>
            <person name="Chen C."/>
            <person name="Yan M."/>
            <person name="Daum C."/>
            <person name="Ng V."/>
            <person name="Clum A."/>
            <person name="Steindorff A."/>
            <person name="Ohm R.A."/>
            <person name="Martin F."/>
            <person name="Silar P."/>
            <person name="Natvig D.O."/>
            <person name="Lalanne C."/>
            <person name="Gautier V."/>
            <person name="Ament-Velasquez S.L."/>
            <person name="Kruys A."/>
            <person name="Hutchinson M.I."/>
            <person name="Powell A.J."/>
            <person name="Barry K."/>
            <person name="Miller A.N."/>
            <person name="Grigoriev I.V."/>
            <person name="Debuchy R."/>
            <person name="Gladieux P."/>
            <person name="Hiltunen Thoren M."/>
            <person name="Johannesson H."/>
        </authorList>
    </citation>
    <scope>NUCLEOTIDE SEQUENCE</scope>
    <source>
        <strain evidence="5">PSN293</strain>
    </source>
</reference>
<protein>
    <submittedName>
        <fullName evidence="5">Methyltransferase</fullName>
    </submittedName>
</protein>
<dbReference type="InterPro" id="IPR041698">
    <property type="entry name" value="Methyltransf_25"/>
</dbReference>
<dbReference type="Gene3D" id="3.40.50.150">
    <property type="entry name" value="Vaccinia Virus protein VP39"/>
    <property type="match status" value="1"/>
</dbReference>
<dbReference type="GO" id="GO:0032259">
    <property type="term" value="P:methylation"/>
    <property type="evidence" value="ECO:0007669"/>
    <property type="project" value="UniProtKB-KW"/>
</dbReference>
<evidence type="ECO:0000259" key="4">
    <source>
        <dbReference type="Pfam" id="PF13649"/>
    </source>
</evidence>
<accession>A0AAN7BBN2</accession>
<feature type="domain" description="Methyltransferase" evidence="4">
    <location>
        <begin position="41"/>
        <end position="147"/>
    </location>
</feature>
<dbReference type="EMBL" id="MU858084">
    <property type="protein sequence ID" value="KAK4215050.1"/>
    <property type="molecule type" value="Genomic_DNA"/>
</dbReference>
<proteinExistence type="predicted"/>
<evidence type="ECO:0000256" key="1">
    <source>
        <dbReference type="ARBA" id="ARBA00022603"/>
    </source>
</evidence>
<dbReference type="GO" id="GO:0008168">
    <property type="term" value="F:methyltransferase activity"/>
    <property type="evidence" value="ECO:0007669"/>
    <property type="project" value="UniProtKB-KW"/>
</dbReference>
<keyword evidence="1 5" id="KW-0489">Methyltransferase</keyword>